<dbReference type="InterPro" id="IPR036028">
    <property type="entry name" value="SH3-like_dom_sf"/>
</dbReference>
<dbReference type="Gene3D" id="2.30.30.40">
    <property type="entry name" value="SH3 Domains"/>
    <property type="match status" value="1"/>
</dbReference>
<evidence type="ECO:0000256" key="4">
    <source>
        <dbReference type="SAM" id="MobiDB-lite"/>
    </source>
</evidence>
<feature type="compositionally biased region" description="Low complexity" evidence="4">
    <location>
        <begin position="701"/>
        <end position="712"/>
    </location>
</feature>
<feature type="region of interest" description="Disordered" evidence="4">
    <location>
        <begin position="876"/>
        <end position="1022"/>
    </location>
</feature>
<feature type="compositionally biased region" description="Basic and acidic residues" evidence="4">
    <location>
        <begin position="335"/>
        <end position="367"/>
    </location>
</feature>
<gene>
    <name evidence="8" type="ORF">NTJ_07655</name>
</gene>
<evidence type="ECO:0000259" key="5">
    <source>
        <dbReference type="PROSITE" id="PS50002"/>
    </source>
</evidence>
<dbReference type="InterPro" id="IPR008144">
    <property type="entry name" value="Guanylate_kin-like_dom"/>
</dbReference>
<keyword evidence="8" id="KW-0808">Transferase</keyword>
<feature type="domain" description="Guanylate kinase-like" evidence="6">
    <location>
        <begin position="1483"/>
        <end position="1615"/>
    </location>
</feature>
<dbReference type="SUPFAM" id="SSF50156">
    <property type="entry name" value="PDZ domain-like"/>
    <property type="match status" value="4"/>
</dbReference>
<evidence type="ECO:0000256" key="1">
    <source>
        <dbReference type="ARBA" id="ARBA00022443"/>
    </source>
</evidence>
<dbReference type="PANTHER" id="PTHR46360:SF1">
    <property type="entry name" value="DISKS LARGE HOMOLOG 5"/>
    <property type="match status" value="1"/>
</dbReference>
<feature type="region of interest" description="Disordered" evidence="4">
    <location>
        <begin position="1"/>
        <end position="35"/>
    </location>
</feature>
<evidence type="ECO:0000256" key="2">
    <source>
        <dbReference type="PROSITE-ProRule" id="PRU00192"/>
    </source>
</evidence>
<keyword evidence="3" id="KW-0175">Coiled coil</keyword>
<dbReference type="Gene3D" id="3.40.50.300">
    <property type="entry name" value="P-loop containing nucleotide triphosphate hydrolases"/>
    <property type="match status" value="1"/>
</dbReference>
<feature type="region of interest" description="Disordered" evidence="4">
    <location>
        <begin position="335"/>
        <end position="374"/>
    </location>
</feature>
<evidence type="ECO:0000256" key="3">
    <source>
        <dbReference type="SAM" id="Coils"/>
    </source>
</evidence>
<organism evidence="8 9">
    <name type="scientific">Nesidiocoris tenuis</name>
    <dbReference type="NCBI Taxonomy" id="355587"/>
    <lineage>
        <taxon>Eukaryota</taxon>
        <taxon>Metazoa</taxon>
        <taxon>Ecdysozoa</taxon>
        <taxon>Arthropoda</taxon>
        <taxon>Hexapoda</taxon>
        <taxon>Insecta</taxon>
        <taxon>Pterygota</taxon>
        <taxon>Neoptera</taxon>
        <taxon>Paraneoptera</taxon>
        <taxon>Hemiptera</taxon>
        <taxon>Heteroptera</taxon>
        <taxon>Panheteroptera</taxon>
        <taxon>Cimicomorpha</taxon>
        <taxon>Miridae</taxon>
        <taxon>Dicyphina</taxon>
        <taxon>Nesidiocoris</taxon>
    </lineage>
</organism>
<dbReference type="Pfam" id="PF00595">
    <property type="entry name" value="PDZ"/>
    <property type="match status" value="4"/>
</dbReference>
<feature type="compositionally biased region" description="Polar residues" evidence="4">
    <location>
        <begin position="1190"/>
        <end position="1205"/>
    </location>
</feature>
<evidence type="ECO:0000313" key="8">
    <source>
        <dbReference type="EMBL" id="BES94846.1"/>
    </source>
</evidence>
<accession>A0ABN7AVD9</accession>
<dbReference type="GO" id="GO:0016301">
    <property type="term" value="F:kinase activity"/>
    <property type="evidence" value="ECO:0007669"/>
    <property type="project" value="UniProtKB-KW"/>
</dbReference>
<dbReference type="InterPro" id="IPR001478">
    <property type="entry name" value="PDZ"/>
</dbReference>
<protein>
    <submittedName>
        <fullName evidence="8">Guanylate kinase</fullName>
    </submittedName>
</protein>
<dbReference type="InterPro" id="IPR001452">
    <property type="entry name" value="SH3_domain"/>
</dbReference>
<feature type="domain" description="PDZ" evidence="7">
    <location>
        <begin position="526"/>
        <end position="613"/>
    </location>
</feature>
<dbReference type="Gene3D" id="2.30.42.10">
    <property type="match status" value="4"/>
</dbReference>
<feature type="coiled-coil region" evidence="3">
    <location>
        <begin position="133"/>
        <end position="181"/>
    </location>
</feature>
<dbReference type="CDD" id="cd06767">
    <property type="entry name" value="PDZ3_DLG5-like"/>
    <property type="match status" value="1"/>
</dbReference>
<dbReference type="SMART" id="SM00072">
    <property type="entry name" value="GuKc"/>
    <property type="match status" value="1"/>
</dbReference>
<feature type="compositionally biased region" description="Basic and acidic residues" evidence="4">
    <location>
        <begin position="737"/>
        <end position="746"/>
    </location>
</feature>
<feature type="coiled-coil region" evidence="3">
    <location>
        <begin position="206"/>
        <end position="335"/>
    </location>
</feature>
<dbReference type="SUPFAM" id="SSF50044">
    <property type="entry name" value="SH3-domain"/>
    <property type="match status" value="1"/>
</dbReference>
<feature type="domain" description="PDZ" evidence="7">
    <location>
        <begin position="627"/>
        <end position="693"/>
    </location>
</feature>
<feature type="region of interest" description="Disordered" evidence="4">
    <location>
        <begin position="701"/>
        <end position="760"/>
    </location>
</feature>
<feature type="coiled-coil region" evidence="3">
    <location>
        <begin position="381"/>
        <end position="496"/>
    </location>
</feature>
<dbReference type="PROSITE" id="PS50002">
    <property type="entry name" value="SH3"/>
    <property type="match status" value="1"/>
</dbReference>
<keyword evidence="9" id="KW-1185">Reference proteome</keyword>
<dbReference type="InterPro" id="IPR027417">
    <property type="entry name" value="P-loop_NTPase"/>
</dbReference>
<dbReference type="Proteomes" id="UP001307889">
    <property type="component" value="Chromosome 5"/>
</dbReference>
<dbReference type="SMART" id="SM00228">
    <property type="entry name" value="PDZ"/>
    <property type="match status" value="4"/>
</dbReference>
<keyword evidence="1 2" id="KW-0728">SH3 domain</keyword>
<feature type="compositionally biased region" description="Low complexity" evidence="4">
    <location>
        <begin position="1160"/>
        <end position="1175"/>
    </location>
</feature>
<dbReference type="PANTHER" id="PTHR46360">
    <property type="entry name" value="DISKS LARGE HOMOLOG 5"/>
    <property type="match status" value="1"/>
</dbReference>
<dbReference type="InterPro" id="IPR036034">
    <property type="entry name" value="PDZ_sf"/>
</dbReference>
<dbReference type="InterPro" id="IPR053004">
    <property type="entry name" value="MAGUK_Signaling_Regulators"/>
</dbReference>
<feature type="compositionally biased region" description="Polar residues" evidence="4">
    <location>
        <begin position="1"/>
        <end position="25"/>
    </location>
</feature>
<keyword evidence="8" id="KW-0418">Kinase</keyword>
<evidence type="ECO:0000259" key="7">
    <source>
        <dbReference type="PROSITE" id="PS50106"/>
    </source>
</evidence>
<dbReference type="PROSITE" id="PS50106">
    <property type="entry name" value="PDZ"/>
    <property type="match status" value="4"/>
</dbReference>
<dbReference type="EMBL" id="AP028913">
    <property type="protein sequence ID" value="BES94846.1"/>
    <property type="molecule type" value="Genomic_DNA"/>
</dbReference>
<dbReference type="CDD" id="cd11860">
    <property type="entry name" value="SH3_DLG5"/>
    <property type="match status" value="1"/>
</dbReference>
<name>A0ABN7AVD9_9HEMI</name>
<reference evidence="8 9" key="1">
    <citation type="submission" date="2023-09" db="EMBL/GenBank/DDBJ databases">
        <title>Nesidiocoris tenuis whole genome shotgun sequence.</title>
        <authorList>
            <person name="Shibata T."/>
            <person name="Shimoda M."/>
            <person name="Kobayashi T."/>
            <person name="Uehara T."/>
        </authorList>
    </citation>
    <scope>NUCLEOTIDE SEQUENCE [LARGE SCALE GENOMIC DNA]</scope>
    <source>
        <strain evidence="8 9">Japan</strain>
    </source>
</reference>
<proteinExistence type="predicted"/>
<feature type="domain" description="PDZ" evidence="7">
    <location>
        <begin position="1073"/>
        <end position="1152"/>
    </location>
</feature>
<feature type="region of interest" description="Disordered" evidence="4">
    <location>
        <begin position="1157"/>
        <end position="1210"/>
    </location>
</feature>
<feature type="compositionally biased region" description="Polar residues" evidence="4">
    <location>
        <begin position="955"/>
        <end position="966"/>
    </location>
</feature>
<evidence type="ECO:0000259" key="6">
    <source>
        <dbReference type="PROSITE" id="PS50052"/>
    </source>
</evidence>
<feature type="domain" description="SH3" evidence="5">
    <location>
        <begin position="1303"/>
        <end position="1375"/>
    </location>
</feature>
<dbReference type="InterPro" id="IPR035537">
    <property type="entry name" value="DLG5_SH3"/>
</dbReference>
<feature type="compositionally biased region" description="Basic residues" evidence="4">
    <location>
        <begin position="909"/>
        <end position="921"/>
    </location>
</feature>
<feature type="domain" description="PDZ" evidence="7">
    <location>
        <begin position="1212"/>
        <end position="1292"/>
    </location>
</feature>
<evidence type="ECO:0000313" key="9">
    <source>
        <dbReference type="Proteomes" id="UP001307889"/>
    </source>
</evidence>
<dbReference type="SUPFAM" id="SSF52540">
    <property type="entry name" value="P-loop containing nucleoside triphosphate hydrolases"/>
    <property type="match status" value="1"/>
</dbReference>
<sequence length="1627" mass="182720">MSTGNSSLDGVPTSETLSRSYSVSTADRVRDNIPSRDYDGLKSQCDTAMHELQVLRRQHSETVRRCEHTMKELEYYRGQHHAAMAQLESAAQESSTLRTKYGELVSDLRSSQEGENGNGDPLNQLYLTTLSKYETIKEEYDSLRKRYDDLISSHSSAVDKLQLAQEEVGRIKKQCEEMVSERNVAVRERNGLKQQCTAAIRQWDIALRERNEYQEALAKIQQQHEEAVKEINQAMAVKMKASKDLKRLTDERNAAMQEYSLIMSERDTVHKEMEKLTEDLTQAKKKNKVIEAEAKQFAEEKKALTYQVETLKREIASALHDRDKALKEVNDLRQRGGEFKDRNQMEGVKTRYDPSYRDRDTGRKNLRESQSSSMDLFSKCHKERMDNLDQANQEIDKLNKQVDKLQAELQEAFQEAEVSKRRRDWAFSERDKIVMERESIRTLCDRLRKERDRAVSDLAEALRDSDDINKQRAETNKQLKVLKEKMELQFEKENRMVQLHSSVGHNYSHDSAIDTDMQEYDSEILSIDINGLSSTEDLGVELAGGRDDPHYPNDNGIYVTSISKGSVADGKLKPNDCIVRVNNVDCSNVSKRFVLETMKSSGNTAVMVVRRRRLYSTQLQLNKYEHGLTLESGIYVSKIAPGSRAAKDGNLAIGDRVICINNRTVEGGMTAREAMALLNEATDILHIMTLKTFPSPVITSRQTTATQTTIATPREVLSSSEDNEPDPLPPPKPRSKWSRDSSEDKKRNRNSSPVTFEHETDDAIAELDSVIDNYHPKGTIRRRVKHSDRNGGTWPKVRGGPHIDQGTGTIVHPKKNKERLPLSVIMNNSPRSSGYPLHHYYDPSTSSPRSLGGIDYTLKSGTVSKDLPDYYKMKSGGAIGGGPSPVHAGPPPDVQSRIHSQLYGAPHIPPHHSYVHPHPHPHPAPPPPSYASDSPVRSPCLPSPMYPQFHHHSPSVDTHFNKSQTLTSASHHGGGHTSDDGGDPTPSYHHPHYEVATLPRKHQTQRFRIPSNPSVGSGSKISTSSIEKASERGSPMPFHVEILSPGIGQSQSKTTSLPDYYWSHKPFPGELRRVHIDKSAEPLGIQISCLDSGGVFVSTVSEDSLACRVGLRVGDQLLEVCGINMRSATYELAANVLRQCGNSITMLVQYSPEKFHELEGTGSSSSGDSKTRSGSPTPCNSPGILRKSPLSRNLSPLSISQSTGLPSDEPRNLIFETQKSSNLGISLVGGNAVGIFVHSVQNGSLAYKVGLRTGDRILEYNGSDLTSATAEEAAYELAKPADKVHVTAQYAIDRYNEIKDKPGDSFYIRALFDRQGDSSDQLQLRFRKDDILYVDNTMFNGVPGSWRAYLVDEHGRHSVANCGIIPSKYKVEEEVVRRSLGDLEGEARRATRRSFFRRKKHHQRTDSKELASFSNFTVGWYSDSGTLNEESSLASYQRVVMLDYPALRPVIIVGPLSDWVTDKLLQDFPDKFTRLSPEMMHCSQAAMEKGIADSVFVDYRKKGNYFECVPVSAIKDMHEKKVHCVLEMSSLASIERLHRLQIYPIVLLIKFKSTKQIKEVKDPRYPQDKVSAKAAKELYEKWIVLEPEYKHITTAVIPATGNIAYMCTQIKSTVIEEQTKMLWVPSN</sequence>
<dbReference type="InterPro" id="IPR008145">
    <property type="entry name" value="GK/Ca_channel_bsu"/>
</dbReference>
<feature type="region of interest" description="Disordered" evidence="4">
    <location>
        <begin position="778"/>
        <end position="811"/>
    </location>
</feature>
<dbReference type="PROSITE" id="PS50052">
    <property type="entry name" value="GUANYLATE_KINASE_2"/>
    <property type="match status" value="1"/>
</dbReference>